<feature type="signal peptide" evidence="3">
    <location>
        <begin position="1"/>
        <end position="25"/>
    </location>
</feature>
<dbReference type="Gene3D" id="3.40.1000.10">
    <property type="entry name" value="Mog1/PsbP, alpha/beta/alpha sandwich"/>
    <property type="match status" value="1"/>
</dbReference>
<dbReference type="Pfam" id="PF07833">
    <property type="entry name" value="Cu_amine_oxidN1"/>
    <property type="match status" value="1"/>
</dbReference>
<dbReference type="Gene3D" id="3.80.10.10">
    <property type="entry name" value="Ribonuclease Inhibitor"/>
    <property type="match status" value="1"/>
</dbReference>
<dbReference type="AlphaFoldDB" id="A0A229UHK4"/>
<dbReference type="InterPro" id="IPR012854">
    <property type="entry name" value="Cu_amine_oxidase-like_N"/>
</dbReference>
<comment type="caution">
    <text evidence="5">The sequence shown here is derived from an EMBL/GenBank/DDBJ whole genome shotgun (WGS) entry which is preliminary data.</text>
</comment>
<dbReference type="RefSeq" id="WP_094018324.1">
    <property type="nucleotide sequence ID" value="NZ_NMQW01000056.1"/>
</dbReference>
<keyword evidence="6" id="KW-1185">Reference proteome</keyword>
<evidence type="ECO:0000256" key="3">
    <source>
        <dbReference type="SAM" id="SignalP"/>
    </source>
</evidence>
<dbReference type="InterPro" id="IPR036582">
    <property type="entry name" value="Mao_N_sf"/>
</dbReference>
<evidence type="ECO:0000256" key="1">
    <source>
        <dbReference type="ARBA" id="ARBA00022614"/>
    </source>
</evidence>
<reference evidence="5 6" key="1">
    <citation type="submission" date="2017-07" db="EMBL/GenBank/DDBJ databases">
        <title>Genome sequencing and assembly of Paenibacillus rigui.</title>
        <authorList>
            <person name="Mayilraj S."/>
        </authorList>
    </citation>
    <scope>NUCLEOTIDE SEQUENCE [LARGE SCALE GENOMIC DNA]</scope>
    <source>
        <strain evidence="5 6">JCM 16352</strain>
    </source>
</reference>
<keyword evidence="1" id="KW-0433">Leucine-rich repeat</keyword>
<feature type="chain" id="PRO_5039035821" description="Copper amine oxidase-like N-terminal domain-containing protein" evidence="3">
    <location>
        <begin position="26"/>
        <end position="560"/>
    </location>
</feature>
<evidence type="ECO:0000259" key="4">
    <source>
        <dbReference type="Pfam" id="PF07833"/>
    </source>
</evidence>
<evidence type="ECO:0000256" key="2">
    <source>
        <dbReference type="ARBA" id="ARBA00022737"/>
    </source>
</evidence>
<organism evidence="5 6">
    <name type="scientific">Paenibacillus rigui</name>
    <dbReference type="NCBI Taxonomy" id="554312"/>
    <lineage>
        <taxon>Bacteria</taxon>
        <taxon>Bacillati</taxon>
        <taxon>Bacillota</taxon>
        <taxon>Bacilli</taxon>
        <taxon>Bacillales</taxon>
        <taxon>Paenibacillaceae</taxon>
        <taxon>Paenibacillus</taxon>
    </lineage>
</organism>
<dbReference type="InterPro" id="IPR032675">
    <property type="entry name" value="LRR_dom_sf"/>
</dbReference>
<gene>
    <name evidence="5" type="ORF">CF651_28850</name>
</gene>
<protein>
    <recommendedName>
        <fullName evidence="4">Copper amine oxidase-like N-terminal domain-containing protein</fullName>
    </recommendedName>
</protein>
<dbReference type="PANTHER" id="PTHR46652:SF3">
    <property type="entry name" value="LEUCINE-RICH REPEAT-CONTAINING PROTEIN 9"/>
    <property type="match status" value="1"/>
</dbReference>
<keyword evidence="2" id="KW-0677">Repeat</keyword>
<dbReference type="EMBL" id="NMQW01000056">
    <property type="protein sequence ID" value="OXM82850.1"/>
    <property type="molecule type" value="Genomic_DNA"/>
</dbReference>
<dbReference type="PANTHER" id="PTHR46652">
    <property type="entry name" value="LEUCINE-RICH REPEAT AND IQ DOMAIN-CONTAINING PROTEIN 1-RELATED"/>
    <property type="match status" value="1"/>
</dbReference>
<dbReference type="Proteomes" id="UP000215509">
    <property type="component" value="Unassembled WGS sequence"/>
</dbReference>
<evidence type="ECO:0000313" key="6">
    <source>
        <dbReference type="Proteomes" id="UP000215509"/>
    </source>
</evidence>
<dbReference type="OrthoDB" id="2680104at2"/>
<dbReference type="Gene3D" id="3.30.457.10">
    <property type="entry name" value="Copper amine oxidase-like, N-terminal domain"/>
    <property type="match status" value="1"/>
</dbReference>
<dbReference type="SUPFAM" id="SSF52058">
    <property type="entry name" value="L domain-like"/>
    <property type="match status" value="1"/>
</dbReference>
<name>A0A229UHK4_9BACL</name>
<dbReference type="InterPro" id="IPR050836">
    <property type="entry name" value="SDS22/Internalin_LRR"/>
</dbReference>
<sequence length="560" mass="62346">MKKTGVAFIVLLLMCSLLGPAGMYAEAGESDSTSAADAVTTFTVKIEDPVLEQAIRHELNIEDRPLQYQDLQQLTSLYPQTEQKMKSLKGLEWATNLTSLMVPDQQITDLSPLQNLYRLRFLGLNGNQITNVCPIAGLNQIDRLVIYDNQISDIHCLSRLTGLTDLLADHNQIKDISALSQLPIRWLNLEGNPITDITPVGRMNSLTHLNVDTKPLNESSQTLLSRLDQSGVMVNRFEKDGEHGSGISVMLDGQRVLFEQAPVVEDGNTLVPFRPLFEKLGYTIQWDQASRTVTGEKKGTKLTLKAGDKQAFVDGKPYALEAAPQIVNGSTLVPVRFVGEASKYDVTWEQATKTVYIAQPYDLKSPDGRAQMHVSGKWRSLNAPVRGIQSYAMYDGSMLMTNSDPKAYLPSVESLDSYEQAVLGNLSTRGYKDYSEPKKITVNGMPARQFVYSVSHSSKTVKILATIIEGKYNFFRVAFMVEEDKFPALEPELQQMLQSFQELKTVSEGNQEKFGAMEPTDRLLDAVWQLCGFIRAWRGQKQSMAGGYRSGRGYGQRGVC</sequence>
<feature type="domain" description="Copper amine oxidase-like N-terminal" evidence="4">
    <location>
        <begin position="251"/>
        <end position="357"/>
    </location>
</feature>
<proteinExistence type="predicted"/>
<evidence type="ECO:0000313" key="5">
    <source>
        <dbReference type="EMBL" id="OXM82850.1"/>
    </source>
</evidence>
<dbReference type="InterPro" id="IPR001611">
    <property type="entry name" value="Leu-rich_rpt"/>
</dbReference>
<dbReference type="SUPFAM" id="SSF55383">
    <property type="entry name" value="Copper amine oxidase, domain N"/>
    <property type="match status" value="1"/>
</dbReference>
<accession>A0A229UHK4</accession>
<keyword evidence="3" id="KW-0732">Signal</keyword>
<dbReference type="PROSITE" id="PS51450">
    <property type="entry name" value="LRR"/>
    <property type="match status" value="2"/>
</dbReference>